<comment type="subcellular location">
    <subcellularLocation>
        <location evidence="1">Secreted</location>
    </subcellularLocation>
</comment>
<evidence type="ECO:0000313" key="6">
    <source>
        <dbReference type="EMBL" id="QTD52295.1"/>
    </source>
</evidence>
<dbReference type="GO" id="GO:0005576">
    <property type="term" value="C:extracellular region"/>
    <property type="evidence" value="ECO:0007669"/>
    <property type="project" value="UniProtKB-SubCell"/>
</dbReference>
<sequence>MSEFHRHNVDDVMWKGPGSNVKVMTYSLDERLHAPGLLTVEIEARNPVPPTSLINQMAGITIKAGTKQEGERPLNGIVTQVRQMRSGFHGQDASMEKRYQYRVEIRPKIYLLGKTKRSRIFQNMTAQDIISQVCGALGVSFQWRTNDAFPEREYCLQYDESDLNFVMRLLEDEGAYFFYDHFSANIVFADHPGAHQPCRPESVARYDEDGELKEKDAEALFTADYVINLVGGKVSCHDYNYEASQIQLMSGQTAASSAVHPGLEIYDHNTLHADAGKGDRMANIISQAQQSDVSGLSGRGNCRSFAVGCTFDLENHYDESLNGKWMISNLHIEGEQGTYRCTYGAAPSSQAFRPKADTPRPRVHGLQTATITGPGGSEVYLDQMGRCKLQFHWDREGPKNERSSMWVRVSNNYAGRDYGIQFIPRVGHEVLVEFLKGNPDHPIVVGRVYNDSQAAPLGPAEKYQNAIKTIKDHHIIFDDTDGKELFDVRSQKDMTVLVVNDQQRMVGHDQAITVGNNQNLAVGVDRVMKVGNNQGLTVANNEAHTVGNNQGTVIGKDRAMAVGSNHTEQIGIDQVTVVGNVQNTAVGNTQVTQVGVDQSTQIGHDQVSAIGNDRQQIVGNDHRTLVGNDKNVTVGSNSSEVVGANKNELIGENKSVNIGQNLSHNIGKVKMENVAKASVENVMAAKSVTVGGAYAVQVGGMLNTAVGLSHTEEVMLMRKIMVGMKLDIKCGGAKISLNRAGQVNIEGTQINVKAKGPLNLEGGTISIKSKGNVTVEGAMISLN</sequence>
<dbReference type="Pfam" id="PF05954">
    <property type="entry name" value="Phage_GPD"/>
    <property type="match status" value="1"/>
</dbReference>
<dbReference type="SUPFAM" id="SSF69255">
    <property type="entry name" value="gp5 N-terminal domain-like"/>
    <property type="match status" value="1"/>
</dbReference>
<dbReference type="InterPro" id="IPR037026">
    <property type="entry name" value="Vgr_OB-fold_dom_sf"/>
</dbReference>
<dbReference type="Gene3D" id="2.40.50.230">
    <property type="entry name" value="Gp5 N-terminal domain"/>
    <property type="match status" value="1"/>
</dbReference>
<reference evidence="6" key="1">
    <citation type="submission" date="2021-03" db="EMBL/GenBank/DDBJ databases">
        <title>Acanthopleuribacteraceae sp. M133.</title>
        <authorList>
            <person name="Wang G."/>
        </authorList>
    </citation>
    <scope>NUCLEOTIDE SEQUENCE</scope>
    <source>
        <strain evidence="6">M133</strain>
    </source>
</reference>
<name>A0A8A4U0M5_SULCO</name>
<protein>
    <submittedName>
        <fullName evidence="6">Type VI secretion system tip protein VgrG</fullName>
    </submittedName>
</protein>
<dbReference type="RefSeq" id="WP_237382404.1">
    <property type="nucleotide sequence ID" value="NZ_CP071793.1"/>
</dbReference>
<dbReference type="Gene3D" id="3.55.50.10">
    <property type="entry name" value="Baseplate protein-like domains"/>
    <property type="match status" value="1"/>
</dbReference>
<proteinExistence type="inferred from homology"/>
<gene>
    <name evidence="6" type="primary">tssI</name>
    <name evidence="6" type="ORF">J3U87_07455</name>
</gene>
<dbReference type="Pfam" id="PF22178">
    <property type="entry name" value="Gp5_trimer_C"/>
    <property type="match status" value="2"/>
</dbReference>
<feature type="domain" description="Gp5/Type VI secretion system Vgr protein OB-fold" evidence="4">
    <location>
        <begin position="383"/>
        <end position="449"/>
    </location>
</feature>
<dbReference type="KEGG" id="scor:J3U87_07455"/>
<dbReference type="Gene3D" id="2.30.110.50">
    <property type="match status" value="1"/>
</dbReference>
<organism evidence="6 7">
    <name type="scientific">Sulfidibacter corallicola</name>
    <dbReference type="NCBI Taxonomy" id="2818388"/>
    <lineage>
        <taxon>Bacteria</taxon>
        <taxon>Pseudomonadati</taxon>
        <taxon>Acidobacteriota</taxon>
        <taxon>Holophagae</taxon>
        <taxon>Acanthopleuribacterales</taxon>
        <taxon>Acanthopleuribacteraceae</taxon>
        <taxon>Sulfidibacter</taxon>
    </lineage>
</organism>
<dbReference type="SUPFAM" id="SSF69349">
    <property type="entry name" value="Phage fibre proteins"/>
    <property type="match status" value="2"/>
</dbReference>
<keyword evidence="3" id="KW-0964">Secreted</keyword>
<evidence type="ECO:0000256" key="2">
    <source>
        <dbReference type="ARBA" id="ARBA00005558"/>
    </source>
</evidence>
<keyword evidence="7" id="KW-1185">Reference proteome</keyword>
<dbReference type="InterPro" id="IPR050708">
    <property type="entry name" value="T6SS_VgrG/RHS"/>
</dbReference>
<dbReference type="Gene3D" id="4.10.220.110">
    <property type="match status" value="1"/>
</dbReference>
<accession>A0A8A4U0M5</accession>
<comment type="similarity">
    <text evidence="2">Belongs to the VgrG protein family.</text>
</comment>
<dbReference type="InterPro" id="IPR006533">
    <property type="entry name" value="T6SS_Vgr_RhsGE"/>
</dbReference>
<evidence type="ECO:0000256" key="3">
    <source>
        <dbReference type="ARBA" id="ARBA00022525"/>
    </source>
</evidence>
<feature type="domain" description="Gp5/Type VI secretion system Vgr C-terminal trimerisation" evidence="5">
    <location>
        <begin position="597"/>
        <end position="670"/>
    </location>
</feature>
<dbReference type="PANTHER" id="PTHR32305">
    <property type="match status" value="1"/>
</dbReference>
<dbReference type="NCBIfam" id="TIGR01646">
    <property type="entry name" value="vgr_GE"/>
    <property type="match status" value="1"/>
</dbReference>
<evidence type="ECO:0000313" key="7">
    <source>
        <dbReference type="Proteomes" id="UP000663929"/>
    </source>
</evidence>
<dbReference type="Pfam" id="PF04717">
    <property type="entry name" value="Phage_base_V"/>
    <property type="match status" value="1"/>
</dbReference>
<feature type="domain" description="Gp5/Type VI secretion system Vgr C-terminal trimerisation" evidence="5">
    <location>
        <begin position="475"/>
        <end position="570"/>
    </location>
</feature>
<evidence type="ECO:0000256" key="1">
    <source>
        <dbReference type="ARBA" id="ARBA00004613"/>
    </source>
</evidence>
<dbReference type="SUPFAM" id="SSF69279">
    <property type="entry name" value="Phage tail proteins"/>
    <property type="match status" value="2"/>
</dbReference>
<dbReference type="PANTHER" id="PTHR32305:SF15">
    <property type="entry name" value="PROTEIN RHSA-RELATED"/>
    <property type="match status" value="1"/>
</dbReference>
<dbReference type="Proteomes" id="UP000663929">
    <property type="component" value="Chromosome"/>
</dbReference>
<dbReference type="InterPro" id="IPR054030">
    <property type="entry name" value="Gp5_Vgr_C"/>
</dbReference>
<dbReference type="AlphaFoldDB" id="A0A8A4U0M5"/>
<dbReference type="EMBL" id="CP071793">
    <property type="protein sequence ID" value="QTD52295.1"/>
    <property type="molecule type" value="Genomic_DNA"/>
</dbReference>
<dbReference type="NCBIfam" id="TIGR03361">
    <property type="entry name" value="VI_Rhs_Vgr"/>
    <property type="match status" value="1"/>
</dbReference>
<dbReference type="InterPro" id="IPR017847">
    <property type="entry name" value="T6SS_RhsGE_Vgr_subset"/>
</dbReference>
<evidence type="ECO:0000259" key="5">
    <source>
        <dbReference type="Pfam" id="PF22178"/>
    </source>
</evidence>
<dbReference type="InterPro" id="IPR006531">
    <property type="entry name" value="Gp5/Vgr_OB"/>
</dbReference>
<evidence type="ECO:0000259" key="4">
    <source>
        <dbReference type="Pfam" id="PF04717"/>
    </source>
</evidence>